<proteinExistence type="predicted"/>
<evidence type="ECO:0000313" key="1">
    <source>
        <dbReference type="EMBL" id="AEB41865.1"/>
    </source>
</evidence>
<evidence type="ECO:0000313" key="2">
    <source>
        <dbReference type="Proteomes" id="UP000008305"/>
    </source>
</evidence>
<protein>
    <submittedName>
        <fullName evidence="1">Uncharacterized protein</fullName>
    </submittedName>
</protein>
<name>A0AA34WIE1_CHLPE</name>
<reference evidence="1 2" key="1">
    <citation type="journal article" date="2011" name="J. Bacteriol.">
        <title>Genome sequence of the obligate intracellular animal pathogen Chlamydia pecorum E58.</title>
        <authorList>
            <person name="Mojica S."/>
            <person name="Huot Creasy H."/>
            <person name="Daugherty S."/>
            <person name="Read T.D."/>
            <person name="Kim T."/>
            <person name="Kaltenboeck B."/>
            <person name="Bavoil P."/>
            <person name="Myers G.S."/>
        </authorList>
    </citation>
    <scope>NUCLEOTIDE SEQUENCE [LARGE SCALE GENOMIC DNA]</scope>
    <source>
        <strain evidence="1 2">E58</strain>
    </source>
</reference>
<keyword evidence="2" id="KW-1185">Reference proteome</keyword>
<organism evidence="1 2">
    <name type="scientific">Chlamydia pecorum (strain ATCC VR-628 / DSM 29919 / E58)</name>
    <name type="common">Chlamydophila pecorum</name>
    <dbReference type="NCBI Taxonomy" id="331635"/>
    <lineage>
        <taxon>Bacteria</taxon>
        <taxon>Pseudomonadati</taxon>
        <taxon>Chlamydiota</taxon>
        <taxon>Chlamydiia</taxon>
        <taxon>Chlamydiales</taxon>
        <taxon>Chlamydiaceae</taxon>
        <taxon>Chlamydia/Chlamydophila group</taxon>
        <taxon>Chlamydia</taxon>
    </lineage>
</organism>
<accession>A0AA34WIE1</accession>
<dbReference type="Proteomes" id="UP000008305">
    <property type="component" value="Chromosome"/>
</dbReference>
<dbReference type="AlphaFoldDB" id="A0AA34WIE1"/>
<dbReference type="EMBL" id="CP002608">
    <property type="protein sequence ID" value="AEB41865.1"/>
    <property type="molecule type" value="Genomic_DNA"/>
</dbReference>
<dbReference type="KEGG" id="cpm:G5S_0933"/>
<gene>
    <name evidence="1" type="ordered locus">G5S_0933</name>
</gene>
<sequence length="37" mass="4580">MSSSPGKFQKKLFFFFLFWHKFRGLFFSVRFVKENIT</sequence>